<evidence type="ECO:0000256" key="2">
    <source>
        <dbReference type="ARBA" id="ARBA00001946"/>
    </source>
</evidence>
<dbReference type="SUPFAM" id="SSF52540">
    <property type="entry name" value="P-loop containing nucleoside triphosphate hydrolases"/>
    <property type="match status" value="1"/>
</dbReference>
<dbReference type="EMBL" id="KV921292">
    <property type="protein sequence ID" value="ORE20565.1"/>
    <property type="molecule type" value="Genomic_DNA"/>
</dbReference>
<dbReference type="SMART" id="SM00490">
    <property type="entry name" value="HELICc"/>
    <property type="match status" value="1"/>
</dbReference>
<dbReference type="GO" id="GO:0045025">
    <property type="term" value="C:mitochondrial degradosome"/>
    <property type="evidence" value="ECO:0007669"/>
    <property type="project" value="TreeGrafter"/>
</dbReference>
<comment type="cofactor">
    <cofactor evidence="1">
        <name>Mn(2+)</name>
        <dbReference type="ChEBI" id="CHEBI:29035"/>
    </cofactor>
</comment>
<dbReference type="AlphaFoldDB" id="A0A1X0S8F4"/>
<proteinExistence type="predicted"/>
<dbReference type="GO" id="GO:0003724">
    <property type="term" value="F:RNA helicase activity"/>
    <property type="evidence" value="ECO:0007669"/>
    <property type="project" value="UniProtKB-EC"/>
</dbReference>
<dbReference type="PROSITE" id="PS51194">
    <property type="entry name" value="HELICASE_CTER"/>
    <property type="match status" value="1"/>
</dbReference>
<comment type="subcellular location">
    <subcellularLocation>
        <location evidence="3">Mitochondrion</location>
    </subcellularLocation>
</comment>
<comment type="cofactor">
    <cofactor evidence="2">
        <name>Mg(2+)</name>
        <dbReference type="ChEBI" id="CHEBI:18420"/>
    </cofactor>
</comment>
<dbReference type="InterPro" id="IPR022192">
    <property type="entry name" value="SUV3_C"/>
</dbReference>
<keyword evidence="8" id="KW-0067">ATP-binding</keyword>
<keyword evidence="7" id="KW-0347">Helicase</keyword>
<evidence type="ECO:0000256" key="11">
    <source>
        <dbReference type="ARBA" id="ARBA00047984"/>
    </source>
</evidence>
<evidence type="ECO:0000313" key="13">
    <source>
        <dbReference type="EMBL" id="ORE20565.1"/>
    </source>
</evidence>
<evidence type="ECO:0000256" key="4">
    <source>
        <dbReference type="ARBA" id="ARBA00012552"/>
    </source>
</evidence>
<keyword evidence="5" id="KW-0547">Nucleotide-binding</keyword>
<evidence type="ECO:0000256" key="1">
    <source>
        <dbReference type="ARBA" id="ARBA00001936"/>
    </source>
</evidence>
<feature type="domain" description="Helicase C-terminal" evidence="12">
    <location>
        <begin position="305"/>
        <end position="492"/>
    </location>
</feature>
<dbReference type="FunFam" id="3.40.50.300:FF:000269">
    <property type="entry name" value="ATP-dependent RNA helicase SUPV3L1, mitochondrial"/>
    <property type="match status" value="1"/>
</dbReference>
<keyword evidence="10" id="KW-0496">Mitochondrion</keyword>
<dbReference type="Pfam" id="PF22527">
    <property type="entry name" value="DEXQc_Suv3"/>
    <property type="match status" value="1"/>
</dbReference>
<dbReference type="InterPro" id="IPR044774">
    <property type="entry name" value="Suv3_DEXQc"/>
</dbReference>
<gene>
    <name evidence="13" type="ORF">BCV71DRAFT_195915</name>
</gene>
<dbReference type="Pfam" id="PF12513">
    <property type="entry name" value="SUV3_C"/>
    <property type="match status" value="1"/>
</dbReference>
<evidence type="ECO:0000259" key="12">
    <source>
        <dbReference type="PROSITE" id="PS51194"/>
    </source>
</evidence>
<dbReference type="GO" id="GO:0000965">
    <property type="term" value="P:mitochondrial RNA 3'-end processing"/>
    <property type="evidence" value="ECO:0007669"/>
    <property type="project" value="TreeGrafter"/>
</dbReference>
<keyword evidence="9" id="KW-0809">Transit peptide</keyword>
<dbReference type="GO" id="GO:0016787">
    <property type="term" value="F:hydrolase activity"/>
    <property type="evidence" value="ECO:0007669"/>
    <property type="project" value="UniProtKB-KW"/>
</dbReference>
<sequence length="663" mass="74591">MLRIIPLRQTSCLLLQIKLGASVAPLRHFHQTAPILRKGGLPRKGSIIDNAVWRILSPKRHRRIEEELDRKLRSFSKSAHFRREASCLGINTKLFREISESFVKAVAAGEIPRCTVRNLLSGYTGNDTSAYLDKELLQCFLDYAKPFLPEDIVDKVNSLRKISDLRYPTEWYPLARQMQRKIILHVGPTNSGKTYQALQRLESAQSGIYCGPLRLLAHEIYDKMNTKGIPCNLVTGEEKRIVSPYAPLTSSTVEMAPLGRPMDVAVVDEIQLIADPFRGWAWTAAVLGLAAKEVHLCGEESAVPLIQRICESLNEELVVNKYQRLTPYKVSNRSLEGDLSRITKGDCVVAFSRRDIFNYKNKIEAITGLKCAVAYGGLPPETRALQAKAFNDPDSGFDVLVASDAVGMGLNLNIKRIIFSTTHKFNGAEMERISFPQLKQIAGRAGRFGTAYGNGIVTSLHPRDLSYIKAAVDSPIVPLETAGLQPTVEMLELFASQMPNQPFSSIIQKIEDFASVTGDYFMCNTKDKKAIADIIEDIPLEIRDRFQFATAPVSIRSEPSMALIKTLAKKFSRQETCRLEEIVELPEIPPINPEHLVDLEEKHKQIIVYMWLSVRYPEIFTTEQETAVEIKTRCEKLIDEGLKVSAANKKEHRKRSRAKYSFE</sequence>
<dbReference type="InterPro" id="IPR027417">
    <property type="entry name" value="P-loop_NTPase"/>
</dbReference>
<keyword evidence="6 13" id="KW-0378">Hydrolase</keyword>
<dbReference type="CDD" id="cd17913">
    <property type="entry name" value="DEXQc_Suv3"/>
    <property type="match status" value="1"/>
</dbReference>
<dbReference type="Gene3D" id="1.20.272.40">
    <property type="match status" value="1"/>
</dbReference>
<evidence type="ECO:0000256" key="5">
    <source>
        <dbReference type="ARBA" id="ARBA00022741"/>
    </source>
</evidence>
<organism evidence="13 14">
    <name type="scientific">Rhizopus microsporus</name>
    <dbReference type="NCBI Taxonomy" id="58291"/>
    <lineage>
        <taxon>Eukaryota</taxon>
        <taxon>Fungi</taxon>
        <taxon>Fungi incertae sedis</taxon>
        <taxon>Mucoromycota</taxon>
        <taxon>Mucoromycotina</taxon>
        <taxon>Mucoromycetes</taxon>
        <taxon>Mucorales</taxon>
        <taxon>Mucorineae</taxon>
        <taxon>Rhizopodaceae</taxon>
        <taxon>Rhizopus</taxon>
    </lineage>
</organism>
<dbReference type="PANTHER" id="PTHR12131">
    <property type="entry name" value="ATP-DEPENDENT RNA AND DNA HELICASE"/>
    <property type="match status" value="1"/>
</dbReference>
<evidence type="ECO:0000313" key="14">
    <source>
        <dbReference type="Proteomes" id="UP000242381"/>
    </source>
</evidence>
<dbReference type="Pfam" id="PF00271">
    <property type="entry name" value="Helicase_C"/>
    <property type="match status" value="1"/>
</dbReference>
<dbReference type="Gene3D" id="1.20.58.1080">
    <property type="match status" value="1"/>
</dbReference>
<dbReference type="Proteomes" id="UP000242381">
    <property type="component" value="Unassembled WGS sequence"/>
</dbReference>
<dbReference type="EC" id="3.6.4.13" evidence="4"/>
<protein>
    <recommendedName>
        <fullName evidence="4">RNA helicase</fullName>
        <ecNumber evidence="4">3.6.4.13</ecNumber>
    </recommendedName>
</protein>
<dbReference type="InterPro" id="IPR055206">
    <property type="entry name" value="DEXQc_SUV3"/>
</dbReference>
<evidence type="ECO:0000256" key="8">
    <source>
        <dbReference type="ARBA" id="ARBA00022840"/>
    </source>
</evidence>
<dbReference type="GO" id="GO:0005524">
    <property type="term" value="F:ATP binding"/>
    <property type="evidence" value="ECO:0007669"/>
    <property type="project" value="UniProtKB-KW"/>
</dbReference>
<evidence type="ECO:0000256" key="7">
    <source>
        <dbReference type="ARBA" id="ARBA00022806"/>
    </source>
</evidence>
<evidence type="ECO:0000256" key="3">
    <source>
        <dbReference type="ARBA" id="ARBA00004173"/>
    </source>
</evidence>
<comment type="catalytic activity">
    <reaction evidence="11">
        <text>ATP + H2O = ADP + phosphate + H(+)</text>
        <dbReference type="Rhea" id="RHEA:13065"/>
        <dbReference type="ChEBI" id="CHEBI:15377"/>
        <dbReference type="ChEBI" id="CHEBI:15378"/>
        <dbReference type="ChEBI" id="CHEBI:30616"/>
        <dbReference type="ChEBI" id="CHEBI:43474"/>
        <dbReference type="ChEBI" id="CHEBI:456216"/>
        <dbReference type="EC" id="3.6.4.13"/>
    </reaction>
</comment>
<dbReference type="PANTHER" id="PTHR12131:SF1">
    <property type="entry name" value="ATP-DEPENDENT RNA HELICASE SUPV3L1, MITOCHONDRIAL-RELATED"/>
    <property type="match status" value="1"/>
</dbReference>
<dbReference type="Pfam" id="PF18147">
    <property type="entry name" value="Suv3_C_1"/>
    <property type="match status" value="1"/>
</dbReference>
<dbReference type="InterPro" id="IPR041082">
    <property type="entry name" value="Suv3_C_1"/>
</dbReference>
<dbReference type="InterPro" id="IPR001650">
    <property type="entry name" value="Helicase_C-like"/>
</dbReference>
<dbReference type="InterPro" id="IPR050699">
    <property type="entry name" value="RNA-DNA_Helicase"/>
</dbReference>
<reference evidence="13 14" key="1">
    <citation type="journal article" date="2016" name="Proc. Natl. Acad. Sci. U.S.A.">
        <title>Lipid metabolic changes in an early divergent fungus govern the establishment of a mutualistic symbiosis with endobacteria.</title>
        <authorList>
            <person name="Lastovetsky O.A."/>
            <person name="Gaspar M.L."/>
            <person name="Mondo S.J."/>
            <person name="LaButti K.M."/>
            <person name="Sandor L."/>
            <person name="Grigoriev I.V."/>
            <person name="Henry S.A."/>
            <person name="Pawlowska T.E."/>
        </authorList>
    </citation>
    <scope>NUCLEOTIDE SEQUENCE [LARGE SCALE GENOMIC DNA]</scope>
    <source>
        <strain evidence="13 14">ATCC 11559</strain>
    </source>
</reference>
<dbReference type="CDD" id="cd18805">
    <property type="entry name" value="SF2_C_suv3"/>
    <property type="match status" value="1"/>
</dbReference>
<accession>A0A1X0S8F4</accession>
<dbReference type="OMA" id="QPANWYT"/>
<evidence type="ECO:0000256" key="9">
    <source>
        <dbReference type="ARBA" id="ARBA00022946"/>
    </source>
</evidence>
<evidence type="ECO:0000256" key="6">
    <source>
        <dbReference type="ARBA" id="ARBA00022801"/>
    </source>
</evidence>
<dbReference type="Gene3D" id="3.40.50.300">
    <property type="entry name" value="P-loop containing nucleotide triphosphate hydrolases"/>
    <property type="match status" value="2"/>
</dbReference>
<dbReference type="FunFam" id="3.40.50.300:FF:000957">
    <property type="entry name" value="ATP-dependent RNA helicase SUV3L, mitochondrial"/>
    <property type="match status" value="1"/>
</dbReference>
<dbReference type="VEuPathDB" id="FungiDB:BCV72DRAFT_236094"/>
<name>A0A1X0S8F4_RHIZD</name>
<evidence type="ECO:0000256" key="10">
    <source>
        <dbReference type="ARBA" id="ARBA00023128"/>
    </source>
</evidence>